<dbReference type="GO" id="GO:0016226">
    <property type="term" value="P:iron-sulfur cluster assembly"/>
    <property type="evidence" value="ECO:0007669"/>
    <property type="project" value="TreeGrafter"/>
</dbReference>
<dbReference type="InterPro" id="IPR035903">
    <property type="entry name" value="HesB-like_dom_sf"/>
</dbReference>
<dbReference type="Proteomes" id="UP000292082">
    <property type="component" value="Unassembled WGS sequence"/>
</dbReference>
<dbReference type="GO" id="GO:0005739">
    <property type="term" value="C:mitochondrion"/>
    <property type="evidence" value="ECO:0007669"/>
    <property type="project" value="TreeGrafter"/>
</dbReference>
<protein>
    <submittedName>
        <fullName evidence="1">Uncharacterized protein</fullName>
    </submittedName>
</protein>
<organism evidence="1 2">
    <name type="scientific">Dichomitus squalens</name>
    <dbReference type="NCBI Taxonomy" id="114155"/>
    <lineage>
        <taxon>Eukaryota</taxon>
        <taxon>Fungi</taxon>
        <taxon>Dikarya</taxon>
        <taxon>Basidiomycota</taxon>
        <taxon>Agaricomycotina</taxon>
        <taxon>Agaricomycetes</taxon>
        <taxon>Polyporales</taxon>
        <taxon>Polyporaceae</taxon>
        <taxon>Dichomitus</taxon>
    </lineage>
</organism>
<dbReference type="STRING" id="114155.A0A4Q9N615"/>
<name>A0A4Q9N615_9APHY</name>
<proteinExistence type="predicted"/>
<dbReference type="Gene3D" id="2.60.300.12">
    <property type="entry name" value="HesB-like domain"/>
    <property type="match status" value="1"/>
</dbReference>
<accession>A0A4Q9N615</accession>
<feature type="non-terminal residue" evidence="1">
    <location>
        <position position="1"/>
    </location>
</feature>
<gene>
    <name evidence="1" type="ORF">BD310DRAFT_1005169</name>
</gene>
<dbReference type="GO" id="GO:0051537">
    <property type="term" value="F:2 iron, 2 sulfur cluster binding"/>
    <property type="evidence" value="ECO:0007669"/>
    <property type="project" value="TreeGrafter"/>
</dbReference>
<dbReference type="PANTHER" id="PTHR10072">
    <property type="entry name" value="IRON-SULFUR CLUSTER ASSEMBLY PROTEIN"/>
    <property type="match status" value="1"/>
</dbReference>
<dbReference type="AlphaFoldDB" id="A0A4Q9N615"/>
<dbReference type="EMBL" id="ML145311">
    <property type="protein sequence ID" value="TBU51535.1"/>
    <property type="molecule type" value="Genomic_DNA"/>
</dbReference>
<reference evidence="1 2" key="1">
    <citation type="submission" date="2019-01" db="EMBL/GenBank/DDBJ databases">
        <title>Draft genome sequences of three monokaryotic isolates of the white-rot basidiomycete fungus Dichomitus squalens.</title>
        <authorList>
            <consortium name="DOE Joint Genome Institute"/>
            <person name="Lopez S.C."/>
            <person name="Andreopoulos B."/>
            <person name="Pangilinan J."/>
            <person name="Lipzen A."/>
            <person name="Riley R."/>
            <person name="Ahrendt S."/>
            <person name="Ng V."/>
            <person name="Barry K."/>
            <person name="Daum C."/>
            <person name="Grigoriev I.V."/>
            <person name="Hilden K.S."/>
            <person name="Makela M.R."/>
            <person name="de Vries R.P."/>
        </authorList>
    </citation>
    <scope>NUCLEOTIDE SEQUENCE [LARGE SCALE GENOMIC DNA]</scope>
    <source>
        <strain evidence="1 2">CBS 464.89</strain>
    </source>
</reference>
<evidence type="ECO:0000313" key="2">
    <source>
        <dbReference type="Proteomes" id="UP000292082"/>
    </source>
</evidence>
<dbReference type="SUPFAM" id="SSF89360">
    <property type="entry name" value="HesB-like domain"/>
    <property type="match status" value="1"/>
</dbReference>
<evidence type="ECO:0000313" key="1">
    <source>
        <dbReference type="EMBL" id="TBU51535.1"/>
    </source>
</evidence>
<sequence>EYADKSGKFDKAAEQDGVKVLIDSKAPLSIIGSEMDWLEVRFSRSAKFVFRNPSIKDTCGYGESFTVS</sequence>
<keyword evidence="2" id="KW-1185">Reference proteome</keyword>
<dbReference type="InterPro" id="IPR050322">
    <property type="entry name" value="Fe-S_cluster_asmbl/transfer"/>
</dbReference>
<dbReference type="PANTHER" id="PTHR10072:SF41">
    <property type="entry name" value="IRON-SULFUR CLUSTER ASSEMBLY 1 HOMOLOG, MITOCHONDRIAL"/>
    <property type="match status" value="1"/>
</dbReference>